<dbReference type="PANTHER" id="PTHR21601">
    <property type="entry name" value="SPA2 PROTEIN"/>
    <property type="match status" value="1"/>
</dbReference>
<evidence type="ECO:0000256" key="3">
    <source>
        <dbReference type="SAM" id="MobiDB-lite"/>
    </source>
</evidence>
<feature type="domain" description="GIT Spa2 homology (SHD)" evidence="4">
    <location>
        <begin position="61"/>
        <end position="91"/>
    </location>
</feature>
<dbReference type="InterPro" id="IPR022018">
    <property type="entry name" value="GIT1_C"/>
</dbReference>
<dbReference type="Proteomes" id="UP000242381">
    <property type="component" value="Unassembled WGS sequence"/>
</dbReference>
<dbReference type="GO" id="GO:0005078">
    <property type="term" value="F:MAP-kinase scaffold activity"/>
    <property type="evidence" value="ECO:0007669"/>
    <property type="project" value="TreeGrafter"/>
</dbReference>
<evidence type="ECO:0000259" key="4">
    <source>
        <dbReference type="SMART" id="SM00555"/>
    </source>
</evidence>
<protein>
    <recommendedName>
        <fullName evidence="4">GIT Spa2 homology (SHD) domain-containing protein</fullName>
    </recommendedName>
</protein>
<dbReference type="SMART" id="SM00555">
    <property type="entry name" value="GIT"/>
    <property type="match status" value="2"/>
</dbReference>
<name>A0A0A1N705_RHIZD</name>
<evidence type="ECO:0000313" key="5">
    <source>
        <dbReference type="EMBL" id="ORE21762.1"/>
    </source>
</evidence>
<dbReference type="InterPro" id="IPR013724">
    <property type="entry name" value="GIT_SHD"/>
</dbReference>
<evidence type="ECO:0000313" key="6">
    <source>
        <dbReference type="Proteomes" id="UP000242381"/>
    </source>
</evidence>
<proteinExistence type="predicted"/>
<sequence length="645" mass="73115">MSKNRSTGSTTYSALSASSRQTTSSIQETSAKIYFVELQKYLSFILAKEASEGVPPTRSTARQKLSRLNNLQFHELATDVYDELIRRNSDNHRSFLPVREDFHPRRNQARQKLATLPSSRFRDLASDVYHELSRRYSHIIMTEQTPPVPRPTKAEPQAQPSQSTNIVPVKGMMSVESIDFSDDEQHQQQQPSMPPPPVTENLDSLMADLGNMVKPRTENSTEINKNGSTELENMRYEYELKISAMAKRIKQLELSSEDTRIPNGSDTKYYKANDEYRQLEERYNKLLNEHEEQQQAVKEVKNEIRILIEELKSLSEKNESLRIQKEQADATIQSLTEEAKSWKTKYEGISMELRNYKARSMQFDHNDISKEFFLKPTSNGAIGHQYIIEYQTAIDELMRTSRSTKPSEVLTTMRTIVMACKSITTEVEQYEVKTGLSEADQSSLYEIKKRFSTGLSSLLSAATSFANGMGITPVSLVDAAAITLTMTIVDLVKLLGMRSVASDKTIGPSSTRTATATNDILNPHQLSQFLKKETDQIVASVQNLLSALRSNDKGLFNIITSIINIVSNIINVSEKTLTYHDKYKARGTTILKDLKKCNDKIVNVRDTSFSNSNQVPNTIAKRNLAQESYDIAKYTKELINMLDTW</sequence>
<dbReference type="Pfam" id="PF23742">
    <property type="entry name" value="VBS_C3G9"/>
    <property type="match status" value="1"/>
</dbReference>
<dbReference type="Pfam" id="PF12205">
    <property type="entry name" value="GIT1_C"/>
    <property type="match status" value="1"/>
</dbReference>
<keyword evidence="1" id="KW-0677">Repeat</keyword>
<gene>
    <name evidence="5" type="ORF">BCV71DRAFT_210291</name>
</gene>
<dbReference type="PANTHER" id="PTHR21601:SF0">
    <property type="entry name" value="PROTEIN SPA2-RELATED"/>
    <property type="match status" value="1"/>
</dbReference>
<feature type="region of interest" description="Disordered" evidence="3">
    <location>
        <begin position="1"/>
        <end position="21"/>
    </location>
</feature>
<evidence type="ECO:0000256" key="1">
    <source>
        <dbReference type="ARBA" id="ARBA00022737"/>
    </source>
</evidence>
<dbReference type="OMA" id="VPNKSIM"/>
<feature type="coiled-coil region" evidence="2">
    <location>
        <begin position="269"/>
        <end position="345"/>
    </location>
</feature>
<dbReference type="EMBL" id="KV921274">
    <property type="protein sequence ID" value="ORE21762.1"/>
    <property type="molecule type" value="Genomic_DNA"/>
</dbReference>
<dbReference type="InterPro" id="IPR039892">
    <property type="entry name" value="Spa2/Sph1"/>
</dbReference>
<reference evidence="5 6" key="1">
    <citation type="journal article" date="2016" name="Proc. Natl. Acad. Sci. U.S.A.">
        <title>Lipid metabolic changes in an early divergent fungus govern the establishment of a mutualistic symbiosis with endobacteria.</title>
        <authorList>
            <person name="Lastovetsky O.A."/>
            <person name="Gaspar M.L."/>
            <person name="Mondo S.J."/>
            <person name="LaButti K.M."/>
            <person name="Sandor L."/>
            <person name="Grigoriev I.V."/>
            <person name="Henry S.A."/>
            <person name="Pawlowska T.E."/>
        </authorList>
    </citation>
    <scope>NUCLEOTIDE SEQUENCE [LARGE SCALE GENOMIC DNA]</scope>
    <source>
        <strain evidence="5 6">ATCC 11559</strain>
    </source>
</reference>
<feature type="domain" description="GIT Spa2 homology (SHD)" evidence="4">
    <location>
        <begin position="109"/>
        <end position="139"/>
    </location>
</feature>
<feature type="region of interest" description="Disordered" evidence="3">
    <location>
        <begin position="143"/>
        <end position="200"/>
    </location>
</feature>
<dbReference type="AlphaFoldDB" id="A0A0A1N705"/>
<dbReference type="InterPro" id="IPR056439">
    <property type="entry name" value="VBS_C3G9"/>
</dbReference>
<dbReference type="Gene3D" id="1.20.120.330">
    <property type="entry name" value="Nucleotidyltransferases domain 2"/>
    <property type="match status" value="1"/>
</dbReference>
<accession>A0A0A1N705</accession>
<evidence type="ECO:0000256" key="2">
    <source>
        <dbReference type="SAM" id="Coils"/>
    </source>
</evidence>
<keyword evidence="2" id="KW-0175">Coiled coil</keyword>
<dbReference type="Pfam" id="PF08518">
    <property type="entry name" value="GIT_SHD"/>
    <property type="match status" value="2"/>
</dbReference>
<organism evidence="5 6">
    <name type="scientific">Rhizopus microsporus</name>
    <dbReference type="NCBI Taxonomy" id="58291"/>
    <lineage>
        <taxon>Eukaryota</taxon>
        <taxon>Fungi</taxon>
        <taxon>Fungi incertae sedis</taxon>
        <taxon>Mucoromycota</taxon>
        <taxon>Mucoromycotina</taxon>
        <taxon>Mucoromycetes</taxon>
        <taxon>Mucorales</taxon>
        <taxon>Mucorineae</taxon>
        <taxon>Rhizopodaceae</taxon>
        <taxon>Rhizopus</taxon>
    </lineage>
</organism>
<dbReference type="VEuPathDB" id="FungiDB:BCV72DRAFT_221648"/>